<sequence>KESIDKALIKAFVCCGLPWHLIDHPFMIELFKQLRPNYTPPDRKTLTNSLLIEEI</sequence>
<feature type="non-terminal residue" evidence="1">
    <location>
        <position position="55"/>
    </location>
</feature>
<name>A0A2N1M532_9GLOM</name>
<comment type="caution">
    <text evidence="1">The sequence shown here is derived from an EMBL/GenBank/DDBJ whole genome shotgun (WGS) entry which is preliminary data.</text>
</comment>
<reference evidence="1 2" key="1">
    <citation type="submission" date="2016-04" db="EMBL/GenBank/DDBJ databases">
        <title>Genome analyses suggest a sexual origin of heterokaryosis in a supposedly ancient asexual fungus.</title>
        <authorList>
            <person name="Ropars J."/>
            <person name="Sedzielewska K."/>
            <person name="Noel J."/>
            <person name="Charron P."/>
            <person name="Farinelli L."/>
            <person name="Marton T."/>
            <person name="Kruger M."/>
            <person name="Pelin A."/>
            <person name="Brachmann A."/>
            <person name="Corradi N."/>
        </authorList>
    </citation>
    <scope>NUCLEOTIDE SEQUENCE [LARGE SCALE GENOMIC DNA]</scope>
    <source>
        <strain evidence="1 2">C2</strain>
    </source>
</reference>
<organism evidence="1 2">
    <name type="scientific">Rhizophagus irregularis</name>
    <dbReference type="NCBI Taxonomy" id="588596"/>
    <lineage>
        <taxon>Eukaryota</taxon>
        <taxon>Fungi</taxon>
        <taxon>Fungi incertae sedis</taxon>
        <taxon>Mucoromycota</taxon>
        <taxon>Glomeromycotina</taxon>
        <taxon>Glomeromycetes</taxon>
        <taxon>Glomerales</taxon>
        <taxon>Glomeraceae</taxon>
        <taxon>Rhizophagus</taxon>
    </lineage>
</organism>
<evidence type="ECO:0000313" key="1">
    <source>
        <dbReference type="EMBL" id="PKK56735.1"/>
    </source>
</evidence>
<feature type="non-terminal residue" evidence="1">
    <location>
        <position position="1"/>
    </location>
</feature>
<dbReference type="AlphaFoldDB" id="A0A2N1M532"/>
<proteinExistence type="predicted"/>
<reference evidence="1 2" key="2">
    <citation type="submission" date="2017-10" db="EMBL/GenBank/DDBJ databases">
        <title>Extensive intraspecific genome diversity in a model arbuscular mycorrhizal fungus.</title>
        <authorList>
            <person name="Chen E.C.H."/>
            <person name="Morin E."/>
            <person name="Baudet D."/>
            <person name="Noel J."/>
            <person name="Ndikumana S."/>
            <person name="Charron P."/>
            <person name="St-Onge C."/>
            <person name="Giorgi J."/>
            <person name="Grigoriev I.V."/>
            <person name="Roux C."/>
            <person name="Martin F.M."/>
            <person name="Corradi N."/>
        </authorList>
    </citation>
    <scope>NUCLEOTIDE SEQUENCE [LARGE SCALE GENOMIC DNA]</scope>
    <source>
        <strain evidence="1 2">C2</strain>
    </source>
</reference>
<dbReference type="Proteomes" id="UP000233469">
    <property type="component" value="Unassembled WGS sequence"/>
</dbReference>
<dbReference type="EMBL" id="LLXL01005180">
    <property type="protein sequence ID" value="PKK56735.1"/>
    <property type="molecule type" value="Genomic_DNA"/>
</dbReference>
<protein>
    <submittedName>
        <fullName evidence="1">Uncharacterized protein</fullName>
    </submittedName>
</protein>
<evidence type="ECO:0000313" key="2">
    <source>
        <dbReference type="Proteomes" id="UP000233469"/>
    </source>
</evidence>
<accession>A0A2N1M532</accession>
<gene>
    <name evidence="1" type="ORF">RhiirC2_643843</name>
</gene>